<dbReference type="PROSITE" id="PS50994">
    <property type="entry name" value="INTEGRASE"/>
    <property type="match status" value="1"/>
</dbReference>
<dbReference type="InterPro" id="IPR039537">
    <property type="entry name" value="Retrotran_Ty1/copia-like"/>
</dbReference>
<gene>
    <name evidence="2" type="ORF">MA16_Dca024808</name>
</gene>
<keyword evidence="3" id="KW-1185">Reference proteome</keyword>
<dbReference type="InterPro" id="IPR057670">
    <property type="entry name" value="SH3_retrovirus"/>
</dbReference>
<dbReference type="Pfam" id="PF00665">
    <property type="entry name" value="rve"/>
    <property type="match status" value="1"/>
</dbReference>
<evidence type="ECO:0000313" key="3">
    <source>
        <dbReference type="Proteomes" id="UP000233837"/>
    </source>
</evidence>
<dbReference type="InterPro" id="IPR036397">
    <property type="entry name" value="RNaseH_sf"/>
</dbReference>
<name>A0A2I0XCW1_9ASPA</name>
<dbReference type="InterPro" id="IPR012337">
    <property type="entry name" value="RNaseH-like_sf"/>
</dbReference>
<dbReference type="Proteomes" id="UP000233837">
    <property type="component" value="Unassembled WGS sequence"/>
</dbReference>
<dbReference type="GO" id="GO:0003676">
    <property type="term" value="F:nucleic acid binding"/>
    <property type="evidence" value="ECO:0007669"/>
    <property type="project" value="InterPro"/>
</dbReference>
<dbReference type="PANTHER" id="PTHR42648:SF26">
    <property type="entry name" value="INTEGRASE CATALYTIC DOMAIN-CONTAINING PROTEIN"/>
    <property type="match status" value="1"/>
</dbReference>
<evidence type="ECO:0000313" key="2">
    <source>
        <dbReference type="EMBL" id="PKU85739.1"/>
    </source>
</evidence>
<dbReference type="SUPFAM" id="SSF53098">
    <property type="entry name" value="Ribonuclease H-like"/>
    <property type="match status" value="1"/>
</dbReference>
<dbReference type="Gene3D" id="3.30.420.10">
    <property type="entry name" value="Ribonuclease H-like superfamily/Ribonuclease H"/>
    <property type="match status" value="1"/>
</dbReference>
<reference evidence="2 3" key="1">
    <citation type="journal article" date="2016" name="Sci. Rep.">
        <title>The Dendrobium catenatum Lindl. genome sequence provides insights into polysaccharide synthase, floral development and adaptive evolution.</title>
        <authorList>
            <person name="Zhang G.Q."/>
            <person name="Xu Q."/>
            <person name="Bian C."/>
            <person name="Tsai W.C."/>
            <person name="Yeh C.M."/>
            <person name="Liu K.W."/>
            <person name="Yoshida K."/>
            <person name="Zhang L.S."/>
            <person name="Chang S.B."/>
            <person name="Chen F."/>
            <person name="Shi Y."/>
            <person name="Su Y.Y."/>
            <person name="Zhang Y.Q."/>
            <person name="Chen L.J."/>
            <person name="Yin Y."/>
            <person name="Lin M."/>
            <person name="Huang H."/>
            <person name="Deng H."/>
            <person name="Wang Z.W."/>
            <person name="Zhu S.L."/>
            <person name="Zhao X."/>
            <person name="Deng C."/>
            <person name="Niu S.C."/>
            <person name="Huang J."/>
            <person name="Wang M."/>
            <person name="Liu G.H."/>
            <person name="Yang H.J."/>
            <person name="Xiao X.J."/>
            <person name="Hsiao Y.Y."/>
            <person name="Wu W.L."/>
            <person name="Chen Y.Y."/>
            <person name="Mitsuda N."/>
            <person name="Ohme-Takagi M."/>
            <person name="Luo Y.B."/>
            <person name="Van de Peer Y."/>
            <person name="Liu Z.J."/>
        </authorList>
    </citation>
    <scope>NUCLEOTIDE SEQUENCE [LARGE SCALE GENOMIC DNA]</scope>
    <source>
        <tissue evidence="2">The whole plant</tissue>
    </source>
</reference>
<evidence type="ECO:0000259" key="1">
    <source>
        <dbReference type="PROSITE" id="PS50994"/>
    </source>
</evidence>
<dbReference type="AlphaFoldDB" id="A0A2I0XCW1"/>
<proteinExistence type="predicted"/>
<dbReference type="PANTHER" id="PTHR42648">
    <property type="entry name" value="TRANSPOSASE, PUTATIVE-RELATED"/>
    <property type="match status" value="1"/>
</dbReference>
<dbReference type="SUPFAM" id="SSF56672">
    <property type="entry name" value="DNA/RNA polymerases"/>
    <property type="match status" value="1"/>
</dbReference>
<dbReference type="CDD" id="cd09272">
    <property type="entry name" value="RNase_HI_RT_Ty1"/>
    <property type="match status" value="1"/>
</dbReference>
<dbReference type="InterPro" id="IPR001584">
    <property type="entry name" value="Integrase_cat-core"/>
</dbReference>
<dbReference type="Pfam" id="PF25597">
    <property type="entry name" value="SH3_retrovirus"/>
    <property type="match status" value="1"/>
</dbReference>
<feature type="domain" description="Integrase catalytic" evidence="1">
    <location>
        <begin position="25"/>
        <end position="202"/>
    </location>
</feature>
<accession>A0A2I0XCW1</accession>
<protein>
    <submittedName>
        <fullName evidence="2">Retrovirus-related Pol polyprotein from transposon TNT 1-94</fullName>
    </submittedName>
</protein>
<sequence>MDNQNNVMCTSLHNKKCNTCNLAKSNQLPLNLSVSTTVSIFELIHSDVWGPSSCVSIQGYRYYISFIDDFSRFCWVFPLHQKSDVIHKFIELYHWVRCQFNKSIKTIRTNGDGEYINHNFQQVCKTWGITHQYSCPYTPAQNGVAEHKNRHIIETIRSLLIQSQAPHELWTHGLLTSVYLINIIPSSKTQNKTPYQGLYNKLSSYDHLKIFGCLCYPWLRPYTKSKLSPLSTPCVFLGYVGSQIGYYCFDPNTHKTFTSRHVVLNESEFPYLLYRQLVGALQYLTLTRPNISYAVNKVSQHMHYPLESHFDALKRILRFLKGTSDYGLPLSGKSLKLQSYVDSDWVGDRLDRRSMTGYLNLLGNSPISWSLKKKTTVARLSLEVEYRALALAAIKIIWLRQLLQELDCSQRSSTPLHCDNTSAIALANNPIYHARTKHIEIDCHFIRNCIKEQTIQVHHIANKDQLADLFTKSLPRAQLRLISTKLISSNDSSV</sequence>
<organism evidence="2 3">
    <name type="scientific">Dendrobium catenatum</name>
    <dbReference type="NCBI Taxonomy" id="906689"/>
    <lineage>
        <taxon>Eukaryota</taxon>
        <taxon>Viridiplantae</taxon>
        <taxon>Streptophyta</taxon>
        <taxon>Embryophyta</taxon>
        <taxon>Tracheophyta</taxon>
        <taxon>Spermatophyta</taxon>
        <taxon>Magnoliopsida</taxon>
        <taxon>Liliopsida</taxon>
        <taxon>Asparagales</taxon>
        <taxon>Orchidaceae</taxon>
        <taxon>Epidendroideae</taxon>
        <taxon>Malaxideae</taxon>
        <taxon>Dendrobiinae</taxon>
        <taxon>Dendrobium</taxon>
    </lineage>
</organism>
<dbReference type="GO" id="GO:0015074">
    <property type="term" value="P:DNA integration"/>
    <property type="evidence" value="ECO:0007669"/>
    <property type="project" value="InterPro"/>
</dbReference>
<dbReference type="EMBL" id="KZ501973">
    <property type="protein sequence ID" value="PKU85739.1"/>
    <property type="molecule type" value="Genomic_DNA"/>
</dbReference>
<reference evidence="2 3" key="2">
    <citation type="journal article" date="2017" name="Nature">
        <title>The Apostasia genome and the evolution of orchids.</title>
        <authorList>
            <person name="Zhang G.Q."/>
            <person name="Liu K.W."/>
            <person name="Li Z."/>
            <person name="Lohaus R."/>
            <person name="Hsiao Y.Y."/>
            <person name="Niu S.C."/>
            <person name="Wang J.Y."/>
            <person name="Lin Y.C."/>
            <person name="Xu Q."/>
            <person name="Chen L.J."/>
            <person name="Yoshida K."/>
            <person name="Fujiwara S."/>
            <person name="Wang Z.W."/>
            <person name="Zhang Y.Q."/>
            <person name="Mitsuda N."/>
            <person name="Wang M."/>
            <person name="Liu G.H."/>
            <person name="Pecoraro L."/>
            <person name="Huang H.X."/>
            <person name="Xiao X.J."/>
            <person name="Lin M."/>
            <person name="Wu X.Y."/>
            <person name="Wu W.L."/>
            <person name="Chen Y.Y."/>
            <person name="Chang S.B."/>
            <person name="Sakamoto S."/>
            <person name="Ohme-Takagi M."/>
            <person name="Yagi M."/>
            <person name="Zeng S.J."/>
            <person name="Shen C.Y."/>
            <person name="Yeh C.M."/>
            <person name="Luo Y.B."/>
            <person name="Tsai W.C."/>
            <person name="Van de Peer Y."/>
            <person name="Liu Z.J."/>
        </authorList>
    </citation>
    <scope>NUCLEOTIDE SEQUENCE [LARGE SCALE GENOMIC DNA]</scope>
    <source>
        <tissue evidence="2">The whole plant</tissue>
    </source>
</reference>
<dbReference type="InterPro" id="IPR043502">
    <property type="entry name" value="DNA/RNA_pol_sf"/>
</dbReference>